<dbReference type="Pfam" id="PF06850">
    <property type="entry name" value="PHB_depo_C"/>
    <property type="match status" value="1"/>
</dbReference>
<name>A0A8J6N1H0_9DELT</name>
<feature type="non-terminal residue" evidence="2">
    <location>
        <position position="425"/>
    </location>
</feature>
<dbReference type="InterPro" id="IPR051321">
    <property type="entry name" value="PHA/PHB_synthase"/>
</dbReference>
<feature type="domain" description="PHB de-polymerase C-terminal" evidence="1">
    <location>
        <begin position="260"/>
        <end position="420"/>
    </location>
</feature>
<dbReference type="InterPro" id="IPR029058">
    <property type="entry name" value="AB_hydrolase_fold"/>
</dbReference>
<dbReference type="PANTHER" id="PTHR36837:SF4">
    <property type="entry name" value="BLR0908 PROTEIN"/>
    <property type="match status" value="1"/>
</dbReference>
<accession>A0A8J6N1H0</accession>
<gene>
    <name evidence="2" type="ORF">H8E19_14375</name>
</gene>
<evidence type="ECO:0000259" key="1">
    <source>
        <dbReference type="Pfam" id="PF06850"/>
    </source>
</evidence>
<reference evidence="2 3" key="1">
    <citation type="submission" date="2020-08" db="EMBL/GenBank/DDBJ databases">
        <title>Bridging the membrane lipid divide: bacteria of the FCB group superphylum have the potential to synthesize archaeal ether lipids.</title>
        <authorList>
            <person name="Villanueva L."/>
            <person name="Von Meijenfeldt F.A.B."/>
            <person name="Westbye A.B."/>
            <person name="Yadav S."/>
            <person name="Hopmans E.C."/>
            <person name="Dutilh B.E."/>
            <person name="Sinninghe Damste J.S."/>
        </authorList>
    </citation>
    <scope>NUCLEOTIDE SEQUENCE [LARGE SCALE GENOMIC DNA]</scope>
    <source>
        <strain evidence="2">NIOZ-UU27</strain>
    </source>
</reference>
<dbReference type="EMBL" id="JACNJD010000290">
    <property type="protein sequence ID" value="MBC8178588.1"/>
    <property type="molecule type" value="Genomic_DNA"/>
</dbReference>
<evidence type="ECO:0000313" key="3">
    <source>
        <dbReference type="Proteomes" id="UP000650524"/>
    </source>
</evidence>
<dbReference type="SUPFAM" id="SSF53474">
    <property type="entry name" value="alpha/beta-Hydrolases"/>
    <property type="match status" value="1"/>
</dbReference>
<dbReference type="InterPro" id="IPR009656">
    <property type="entry name" value="PHB_depo_C"/>
</dbReference>
<comment type="caution">
    <text evidence="2">The sequence shown here is derived from an EMBL/GenBank/DDBJ whole genome shotgun (WGS) entry which is preliminary data.</text>
</comment>
<sequence length="425" mass="48296">MPTSFMTLFPPVLNTLEAMKIPIQTSADFTETAIRYQSLGFDLMRNTHHFSCQLLKHFLPLTIHTNQGACNQLSAICQEGSESLLSLAEKNLSEHLNRFHRERLGELEFLKLFTEKLPDQDWTVEYDDSKVILDLPGLRLIDISADVKHKIQNYGVVFAPRAGHHSNIAERVALYMRDQGLTRMAVVEQKCAENIPLYIDGERHYEDFDGQVDQYREILENLKEQTGCPPHLIAICQPGPLLMSTLILHPHLGKTFGAAGAPMNTDGEKGYLTDFARMVGEDYIEKLVLLLGHTISDEHEGEGRESYDGRLQVFGFYFLGMDQHLRNLRRLLADLKQGNEEDAQRQKAFYRWYNYVHHAPIGFIRDTYKKIFVKNELIQGTLSIDGKEIGVKDYPGSVPIWALGGKKDDIAPPLQATGHMELIDS</sequence>
<protein>
    <recommendedName>
        <fullName evidence="1">PHB de-polymerase C-terminal domain-containing protein</fullName>
    </recommendedName>
</protein>
<dbReference type="PANTHER" id="PTHR36837">
    <property type="entry name" value="POLY(3-HYDROXYALKANOATE) POLYMERASE SUBUNIT PHAC"/>
    <property type="match status" value="1"/>
</dbReference>
<evidence type="ECO:0000313" key="2">
    <source>
        <dbReference type="EMBL" id="MBC8178588.1"/>
    </source>
</evidence>
<dbReference type="Proteomes" id="UP000650524">
    <property type="component" value="Unassembled WGS sequence"/>
</dbReference>
<proteinExistence type="predicted"/>
<organism evidence="2 3">
    <name type="scientific">Candidatus Desulfacyla euxinica</name>
    <dbReference type="NCBI Taxonomy" id="2841693"/>
    <lineage>
        <taxon>Bacteria</taxon>
        <taxon>Deltaproteobacteria</taxon>
        <taxon>Candidatus Desulfacyla</taxon>
    </lineage>
</organism>
<dbReference type="AlphaFoldDB" id="A0A8J6N1H0"/>